<dbReference type="RefSeq" id="WP_034797228.1">
    <property type="nucleotide sequence ID" value="NZ_AWFF01000046.1"/>
</dbReference>
<dbReference type="PRINTS" id="PR00455">
    <property type="entry name" value="HTHTETR"/>
</dbReference>
<dbReference type="OrthoDB" id="7252896at2"/>
<evidence type="ECO:0000256" key="1">
    <source>
        <dbReference type="ARBA" id="ARBA00023015"/>
    </source>
</evidence>
<keyword evidence="3" id="KW-0804">Transcription</keyword>
<dbReference type="Gene3D" id="1.10.357.10">
    <property type="entry name" value="Tetracycline Repressor, domain 2"/>
    <property type="match status" value="1"/>
</dbReference>
<protein>
    <recommendedName>
        <fullName evidence="5">HTH tetR-type domain-containing protein</fullName>
    </recommendedName>
</protein>
<dbReference type="AlphaFoldDB" id="A0A062UAY4"/>
<dbReference type="GO" id="GO:0003700">
    <property type="term" value="F:DNA-binding transcription factor activity"/>
    <property type="evidence" value="ECO:0007669"/>
    <property type="project" value="TreeGrafter"/>
</dbReference>
<keyword evidence="1" id="KW-0805">Transcription regulation</keyword>
<feature type="domain" description="HTH tetR-type" evidence="5">
    <location>
        <begin position="15"/>
        <end position="75"/>
    </location>
</feature>
<dbReference type="GO" id="GO:0000976">
    <property type="term" value="F:transcription cis-regulatory region binding"/>
    <property type="evidence" value="ECO:0007669"/>
    <property type="project" value="TreeGrafter"/>
</dbReference>
<dbReference type="eggNOG" id="COG1309">
    <property type="taxonomic scope" value="Bacteria"/>
</dbReference>
<name>A0A062UAY4_9PROT</name>
<dbReference type="SUPFAM" id="SSF48498">
    <property type="entry name" value="Tetracyclin repressor-like, C-terminal domain"/>
    <property type="match status" value="1"/>
</dbReference>
<dbReference type="SUPFAM" id="SSF46689">
    <property type="entry name" value="Homeodomain-like"/>
    <property type="match status" value="1"/>
</dbReference>
<dbReference type="InterPro" id="IPR036271">
    <property type="entry name" value="Tet_transcr_reg_TetR-rel_C_sf"/>
</dbReference>
<keyword evidence="2 4" id="KW-0238">DNA-binding</keyword>
<evidence type="ECO:0000313" key="7">
    <source>
        <dbReference type="Proteomes" id="UP000027037"/>
    </source>
</evidence>
<evidence type="ECO:0000256" key="2">
    <source>
        <dbReference type="ARBA" id="ARBA00023125"/>
    </source>
</evidence>
<dbReference type="STRING" id="1280946.HY29_16215"/>
<dbReference type="PATRIC" id="fig|1280946.3.peg.2406"/>
<dbReference type="Pfam" id="PF00440">
    <property type="entry name" value="TetR_N"/>
    <property type="match status" value="1"/>
</dbReference>
<dbReference type="InterPro" id="IPR009057">
    <property type="entry name" value="Homeodomain-like_sf"/>
</dbReference>
<organism evidence="6 7">
    <name type="scientific">Hyphomonas beringensis</name>
    <dbReference type="NCBI Taxonomy" id="1280946"/>
    <lineage>
        <taxon>Bacteria</taxon>
        <taxon>Pseudomonadati</taxon>
        <taxon>Pseudomonadota</taxon>
        <taxon>Alphaproteobacteria</taxon>
        <taxon>Hyphomonadales</taxon>
        <taxon>Hyphomonadaceae</taxon>
        <taxon>Hyphomonas</taxon>
    </lineage>
</organism>
<feature type="DNA-binding region" description="H-T-H motif" evidence="4">
    <location>
        <begin position="38"/>
        <end position="57"/>
    </location>
</feature>
<dbReference type="Proteomes" id="UP000027037">
    <property type="component" value="Unassembled WGS sequence"/>
</dbReference>
<gene>
    <name evidence="6" type="ORF">HY29_16215</name>
</gene>
<dbReference type="PANTHER" id="PTHR30055">
    <property type="entry name" value="HTH-TYPE TRANSCRIPTIONAL REGULATOR RUTR"/>
    <property type="match status" value="1"/>
</dbReference>
<sequence>MTHAPRRLSRQEQQQRTRERLLDAAESLFAEGGVNATSLRTVCEKAGFSQGAFYSNFASKQDLLLSVLQRHIEREAVLLQSLVKSASSDTLDHALEGFAEHLTAIAEQTQWSLLAIELQLQAQRDADFAAQCAHARNASYDALASVLDTLKTRFQLRYQLPTQQLAISLYALWSGLVLFQVGDEATSRADVLLTYLRRLIASPKNLKG</sequence>
<dbReference type="InterPro" id="IPR050109">
    <property type="entry name" value="HTH-type_TetR-like_transc_reg"/>
</dbReference>
<keyword evidence="7" id="KW-1185">Reference proteome</keyword>
<reference evidence="6 7" key="1">
    <citation type="journal article" date="2014" name="Antonie Van Leeuwenhoek">
        <title>Hyphomonas beringensis sp. nov. and Hyphomonas chukchiensis sp. nov., isolated from surface seawater of the Bering Sea and Chukchi Sea.</title>
        <authorList>
            <person name="Li C."/>
            <person name="Lai Q."/>
            <person name="Li G."/>
            <person name="Dong C."/>
            <person name="Wang J."/>
            <person name="Liao Y."/>
            <person name="Shao Z."/>
        </authorList>
    </citation>
    <scope>NUCLEOTIDE SEQUENCE [LARGE SCALE GENOMIC DNA]</scope>
    <source>
        <strain evidence="6 7">25B14_1</strain>
    </source>
</reference>
<evidence type="ECO:0000256" key="3">
    <source>
        <dbReference type="ARBA" id="ARBA00023163"/>
    </source>
</evidence>
<proteinExistence type="predicted"/>
<accession>A0A062UAY4</accession>
<evidence type="ECO:0000259" key="5">
    <source>
        <dbReference type="PROSITE" id="PS50977"/>
    </source>
</evidence>
<dbReference type="PANTHER" id="PTHR30055:SF234">
    <property type="entry name" value="HTH-TYPE TRANSCRIPTIONAL REGULATOR BETI"/>
    <property type="match status" value="1"/>
</dbReference>
<comment type="caution">
    <text evidence="6">The sequence shown here is derived from an EMBL/GenBank/DDBJ whole genome shotgun (WGS) entry which is preliminary data.</text>
</comment>
<evidence type="ECO:0000313" key="6">
    <source>
        <dbReference type="EMBL" id="KCZ53749.1"/>
    </source>
</evidence>
<dbReference type="InterPro" id="IPR001647">
    <property type="entry name" value="HTH_TetR"/>
</dbReference>
<dbReference type="PROSITE" id="PS50977">
    <property type="entry name" value="HTH_TETR_2"/>
    <property type="match status" value="1"/>
</dbReference>
<dbReference type="EMBL" id="AWFF01000046">
    <property type="protein sequence ID" value="KCZ53749.1"/>
    <property type="molecule type" value="Genomic_DNA"/>
</dbReference>
<evidence type="ECO:0000256" key="4">
    <source>
        <dbReference type="PROSITE-ProRule" id="PRU00335"/>
    </source>
</evidence>